<evidence type="ECO:0008006" key="4">
    <source>
        <dbReference type="Google" id="ProtNLM"/>
    </source>
</evidence>
<dbReference type="EMBL" id="CP071517">
    <property type="protein sequence ID" value="QSX74585.1"/>
    <property type="molecule type" value="Genomic_DNA"/>
</dbReference>
<reference evidence="2 3" key="1">
    <citation type="submission" date="2021-02" db="EMBL/GenBank/DDBJ databases">
        <title>Lysobacter arenosi sp. nov., isolated from soil of gangwondo yeongwol, south Korea.</title>
        <authorList>
            <person name="Kim K.R."/>
            <person name="Kim K.H."/>
            <person name="Jeon C.O."/>
        </authorList>
    </citation>
    <scope>NUCLEOTIDE SEQUENCE [LARGE SCALE GENOMIC DNA]</scope>
    <source>
        <strain evidence="2 3">R7</strain>
    </source>
</reference>
<accession>A0ABX7R903</accession>
<protein>
    <recommendedName>
        <fullName evidence="4">Secreted protein</fullName>
    </recommendedName>
</protein>
<keyword evidence="1" id="KW-0732">Signal</keyword>
<proteinExistence type="predicted"/>
<evidence type="ECO:0000313" key="2">
    <source>
        <dbReference type="EMBL" id="QSX74585.1"/>
    </source>
</evidence>
<keyword evidence="3" id="KW-1185">Reference proteome</keyword>
<feature type="signal peptide" evidence="1">
    <location>
        <begin position="1"/>
        <end position="22"/>
    </location>
</feature>
<evidence type="ECO:0000256" key="1">
    <source>
        <dbReference type="SAM" id="SignalP"/>
    </source>
</evidence>
<dbReference type="RefSeq" id="WP_200609087.1">
    <property type="nucleotide sequence ID" value="NZ_CP071517.1"/>
</dbReference>
<organism evidence="2 3">
    <name type="scientific">Lysobacter arenosi</name>
    <dbReference type="NCBI Taxonomy" id="2795387"/>
    <lineage>
        <taxon>Bacteria</taxon>
        <taxon>Pseudomonadati</taxon>
        <taxon>Pseudomonadota</taxon>
        <taxon>Gammaproteobacteria</taxon>
        <taxon>Lysobacterales</taxon>
        <taxon>Lysobacteraceae</taxon>
        <taxon>Lysobacter</taxon>
    </lineage>
</organism>
<sequence length="99" mass="10311">MKQSVVAVLLLAGLLAPHASVAQSIQCTLLCNPPRMVCYPAGTLPPVNKVCGRSASAETPAEQPALTAPSQSTAAESACSAVSVFNEESQSFEWEMDCD</sequence>
<name>A0ABX7R903_9GAMM</name>
<gene>
    <name evidence="2" type="ORF">HIV01_015610</name>
</gene>
<evidence type="ECO:0000313" key="3">
    <source>
        <dbReference type="Proteomes" id="UP000663400"/>
    </source>
</evidence>
<dbReference type="Proteomes" id="UP000663400">
    <property type="component" value="Chromosome"/>
</dbReference>
<feature type="chain" id="PRO_5046759160" description="Secreted protein" evidence="1">
    <location>
        <begin position="23"/>
        <end position="99"/>
    </location>
</feature>